<dbReference type="AlphaFoldDB" id="A0A0G3GX86"/>
<dbReference type="InterPro" id="IPR011004">
    <property type="entry name" value="Trimer_LpxA-like_sf"/>
</dbReference>
<dbReference type="SUPFAM" id="SSF51161">
    <property type="entry name" value="Trimeric LpxA-like enzymes"/>
    <property type="match status" value="2"/>
</dbReference>
<protein>
    <submittedName>
        <fullName evidence="3">Acyltransferase family protein</fullName>
    </submittedName>
</protein>
<keyword evidence="2 3" id="KW-0012">Acyltransferase</keyword>
<dbReference type="PATRIC" id="fig|571915.4.peg.1539"/>
<proteinExistence type="predicted"/>
<dbReference type="Gene3D" id="2.160.10.10">
    <property type="entry name" value="Hexapeptide repeat proteins"/>
    <property type="match status" value="2"/>
</dbReference>
<dbReference type="KEGG" id="cmv:CMUST_07220"/>
<dbReference type="GO" id="GO:0016779">
    <property type="term" value="F:nucleotidyltransferase activity"/>
    <property type="evidence" value="ECO:0007669"/>
    <property type="project" value="UniProtKB-ARBA"/>
</dbReference>
<gene>
    <name evidence="3" type="ORF">CMUST_07220</name>
</gene>
<dbReference type="OrthoDB" id="4390846at2"/>
<dbReference type="PANTHER" id="PTHR43584">
    <property type="entry name" value="NUCLEOTIDYL TRANSFERASE"/>
    <property type="match status" value="1"/>
</dbReference>
<sequence length="572" mass="61644">MLTPHFELTHESRLAPTGELVFRIRAIRDIPERFVKAGDLGGWVSSVYTSTSTLRIGPQAWVAGDAVVAGDATIADNALVYDRAVIFGNAHIGGYARVHGRARVSGDAVVKDQARVNETAHIRDQVAITENAVVSGNSRVLESAQVAGNARVEGNSYLSGHAQVAGDTYLDDAIVSDEARVDGRTLLRDGRAIDNAHVTGSAVLFHTTVSEDAVVTAGPLTECYVEGKAKVAAGVPDNADLSGDTEILSPRHCEVFQPLGVPDCPITVARTAAGEPLVYFDPLNPEIETIDDLDKYLDAQGLAAPFRQSLSLAKQRVMRDIPAVEEDTSLCFELTDITKTLDDGTTVYRIRATCDIEQWCVSAGDLGGWVPSTHTPEGILRIGPLSWLADDAMILGSAYITNKSIALDNACIKDHAVVQDSGRAIGNVTLSDETCVKGGTVLGDGELTGRSYVGNEAGIEVAGTIPDAWINSTTDHRRFGPTSTDTMIYLTRQRDNKAQILVTMGGVWDEGSLDEFVPANPVAAQFNERDWWQLFGTHGLLAEQSPQLQHLVMEEYAQLRKLITIVLKQWDA</sequence>
<reference evidence="4" key="2">
    <citation type="submission" date="2015-05" db="EMBL/GenBank/DDBJ databases">
        <title>Complete genome sequence of Corynebacterium mustelae DSM 45274, isolated from various tissues of a male ferret with lethal sepsis.</title>
        <authorList>
            <person name="Ruckert C."/>
            <person name="Albersmeier A."/>
            <person name="Winkler A."/>
            <person name="Tauch A."/>
        </authorList>
    </citation>
    <scope>NUCLEOTIDE SEQUENCE [LARGE SCALE GENOMIC DNA]</scope>
    <source>
        <strain evidence="4">DSM 45274</strain>
    </source>
</reference>
<dbReference type="PANTHER" id="PTHR43584:SF8">
    <property type="entry name" value="N-ACETYLMURAMATE ALPHA-1-PHOSPHATE URIDYLYLTRANSFERASE"/>
    <property type="match status" value="1"/>
</dbReference>
<evidence type="ECO:0000256" key="1">
    <source>
        <dbReference type="ARBA" id="ARBA00022679"/>
    </source>
</evidence>
<evidence type="ECO:0000313" key="4">
    <source>
        <dbReference type="Proteomes" id="UP000035199"/>
    </source>
</evidence>
<evidence type="ECO:0000313" key="3">
    <source>
        <dbReference type="EMBL" id="AKK05774.1"/>
    </source>
</evidence>
<evidence type="ECO:0000256" key="2">
    <source>
        <dbReference type="ARBA" id="ARBA00023315"/>
    </source>
</evidence>
<dbReference type="EMBL" id="CP011542">
    <property type="protein sequence ID" value="AKK05774.1"/>
    <property type="molecule type" value="Genomic_DNA"/>
</dbReference>
<organism evidence="3 4">
    <name type="scientific">Corynebacterium mustelae</name>
    <dbReference type="NCBI Taxonomy" id="571915"/>
    <lineage>
        <taxon>Bacteria</taxon>
        <taxon>Bacillati</taxon>
        <taxon>Actinomycetota</taxon>
        <taxon>Actinomycetes</taxon>
        <taxon>Mycobacteriales</taxon>
        <taxon>Corynebacteriaceae</taxon>
        <taxon>Corynebacterium</taxon>
    </lineage>
</organism>
<reference evidence="3 4" key="1">
    <citation type="journal article" date="2015" name="Genome Announc.">
        <title>Complete Genome Sequence of the Type Strain Corynebacterium mustelae DSM 45274, Isolated from Various Tissues of a Male Ferret with Lethal Sepsis.</title>
        <authorList>
            <person name="Ruckert C."/>
            <person name="Eimer J."/>
            <person name="Winkler A."/>
            <person name="Tauch A."/>
        </authorList>
    </citation>
    <scope>NUCLEOTIDE SEQUENCE [LARGE SCALE GENOMIC DNA]</scope>
    <source>
        <strain evidence="3 4">DSM 45274</strain>
    </source>
</reference>
<keyword evidence="4" id="KW-1185">Reference proteome</keyword>
<keyword evidence="1 3" id="KW-0808">Transferase</keyword>
<dbReference type="RefSeq" id="WP_052844582.1">
    <property type="nucleotide sequence ID" value="NZ_CP011542.1"/>
</dbReference>
<name>A0A0G3GX86_9CORY</name>
<dbReference type="GO" id="GO:0016746">
    <property type="term" value="F:acyltransferase activity"/>
    <property type="evidence" value="ECO:0007669"/>
    <property type="project" value="UniProtKB-KW"/>
</dbReference>
<dbReference type="InterPro" id="IPR050065">
    <property type="entry name" value="GlmU-like"/>
</dbReference>
<accession>A0A0G3GX86</accession>
<dbReference type="STRING" id="571915.CMUST_07220"/>
<dbReference type="Proteomes" id="UP000035199">
    <property type="component" value="Chromosome"/>
</dbReference>